<dbReference type="InterPro" id="IPR001647">
    <property type="entry name" value="HTH_TetR"/>
</dbReference>
<dbReference type="InterPro" id="IPR036271">
    <property type="entry name" value="Tet_transcr_reg_TetR-rel_C_sf"/>
</dbReference>
<comment type="caution">
    <text evidence="7">The sequence shown here is derived from an EMBL/GenBank/DDBJ whole genome shotgun (WGS) entry which is preliminary data.</text>
</comment>
<sequence>MRSLSMLSDMEGDAKNEAPLGGDMPPPGGVRRWRKEQTRRALLEAARAVLARRGLAGLTTREVAAEAGVAVGTFFVHFPDLDTLIETLLDERIAAALETAFATLPETDDPVDRLVHVARKLYESYDSEPDLSRHYLSASLFHTNPHGPAERRMAEFREWVTRCLTQAEAAGTSAPVDPVLAFTGYFSLYFGILVAGLRGQLDRAAQLRLLEDSLRRLLTTEGPA</sequence>
<dbReference type="PANTHER" id="PTHR30055">
    <property type="entry name" value="HTH-TYPE TRANSCRIPTIONAL REGULATOR RUTR"/>
    <property type="match status" value="1"/>
</dbReference>
<dbReference type="Gene3D" id="1.10.357.10">
    <property type="entry name" value="Tetracycline Repressor, domain 2"/>
    <property type="match status" value="1"/>
</dbReference>
<dbReference type="InterPro" id="IPR050109">
    <property type="entry name" value="HTH-type_TetR-like_transc_reg"/>
</dbReference>
<protein>
    <recommendedName>
        <fullName evidence="6">HTH tetR-type domain-containing protein</fullName>
    </recommendedName>
</protein>
<feature type="DNA-binding region" description="H-T-H motif" evidence="4">
    <location>
        <begin position="59"/>
        <end position="78"/>
    </location>
</feature>
<dbReference type="InterPro" id="IPR009057">
    <property type="entry name" value="Homeodomain-like_sf"/>
</dbReference>
<keyword evidence="1" id="KW-0805">Transcription regulation</keyword>
<organism evidence="7 8">
    <name type="scientific">Streptomyces sodiiphilus</name>
    <dbReference type="NCBI Taxonomy" id="226217"/>
    <lineage>
        <taxon>Bacteria</taxon>
        <taxon>Bacillati</taxon>
        <taxon>Actinomycetota</taxon>
        <taxon>Actinomycetes</taxon>
        <taxon>Kitasatosporales</taxon>
        <taxon>Streptomycetaceae</taxon>
        <taxon>Streptomyces</taxon>
    </lineage>
</organism>
<evidence type="ECO:0000313" key="8">
    <source>
        <dbReference type="Proteomes" id="UP001501303"/>
    </source>
</evidence>
<dbReference type="Proteomes" id="UP001501303">
    <property type="component" value="Unassembled WGS sequence"/>
</dbReference>
<evidence type="ECO:0000259" key="6">
    <source>
        <dbReference type="PROSITE" id="PS50977"/>
    </source>
</evidence>
<reference evidence="7 8" key="1">
    <citation type="journal article" date="2019" name="Int. J. Syst. Evol. Microbiol.">
        <title>The Global Catalogue of Microorganisms (GCM) 10K type strain sequencing project: providing services to taxonomists for standard genome sequencing and annotation.</title>
        <authorList>
            <consortium name="The Broad Institute Genomics Platform"/>
            <consortium name="The Broad Institute Genome Sequencing Center for Infectious Disease"/>
            <person name="Wu L."/>
            <person name="Ma J."/>
        </authorList>
    </citation>
    <scope>NUCLEOTIDE SEQUENCE [LARGE SCALE GENOMIC DNA]</scope>
    <source>
        <strain evidence="7 8">JCM 13581</strain>
    </source>
</reference>
<proteinExistence type="predicted"/>
<dbReference type="PANTHER" id="PTHR30055:SF234">
    <property type="entry name" value="HTH-TYPE TRANSCRIPTIONAL REGULATOR BETI"/>
    <property type="match status" value="1"/>
</dbReference>
<evidence type="ECO:0000256" key="1">
    <source>
        <dbReference type="ARBA" id="ARBA00023015"/>
    </source>
</evidence>
<dbReference type="SUPFAM" id="SSF48498">
    <property type="entry name" value="Tetracyclin repressor-like, C-terminal domain"/>
    <property type="match status" value="1"/>
</dbReference>
<accession>A0ABN2NRR7</accession>
<dbReference type="Pfam" id="PF00440">
    <property type="entry name" value="TetR_N"/>
    <property type="match status" value="1"/>
</dbReference>
<evidence type="ECO:0000256" key="2">
    <source>
        <dbReference type="ARBA" id="ARBA00023125"/>
    </source>
</evidence>
<keyword evidence="8" id="KW-1185">Reference proteome</keyword>
<dbReference type="SUPFAM" id="SSF46689">
    <property type="entry name" value="Homeodomain-like"/>
    <property type="match status" value="1"/>
</dbReference>
<evidence type="ECO:0000256" key="4">
    <source>
        <dbReference type="PROSITE-ProRule" id="PRU00335"/>
    </source>
</evidence>
<evidence type="ECO:0000256" key="3">
    <source>
        <dbReference type="ARBA" id="ARBA00023163"/>
    </source>
</evidence>
<dbReference type="PROSITE" id="PS50977">
    <property type="entry name" value="HTH_TETR_2"/>
    <property type="match status" value="1"/>
</dbReference>
<keyword evidence="3" id="KW-0804">Transcription</keyword>
<evidence type="ECO:0000313" key="7">
    <source>
        <dbReference type="EMBL" id="GAA1899656.1"/>
    </source>
</evidence>
<keyword evidence="2 4" id="KW-0238">DNA-binding</keyword>
<evidence type="ECO:0000256" key="5">
    <source>
        <dbReference type="SAM" id="MobiDB-lite"/>
    </source>
</evidence>
<dbReference type="EMBL" id="BAAAMJ010000008">
    <property type="protein sequence ID" value="GAA1899656.1"/>
    <property type="molecule type" value="Genomic_DNA"/>
</dbReference>
<gene>
    <name evidence="7" type="ORF">GCM10009716_06790</name>
</gene>
<name>A0ABN2NRR7_9ACTN</name>
<feature type="domain" description="HTH tetR-type" evidence="6">
    <location>
        <begin position="36"/>
        <end position="96"/>
    </location>
</feature>
<dbReference type="PRINTS" id="PR00455">
    <property type="entry name" value="HTHTETR"/>
</dbReference>
<feature type="region of interest" description="Disordered" evidence="5">
    <location>
        <begin position="1"/>
        <end position="31"/>
    </location>
</feature>